<keyword evidence="1" id="KW-1185">Reference proteome</keyword>
<accession>A0A914XXU0</accession>
<dbReference type="Proteomes" id="UP000887577">
    <property type="component" value="Unplaced"/>
</dbReference>
<name>A0A914XXU0_9BILA</name>
<proteinExistence type="predicted"/>
<organism evidence="1 2">
    <name type="scientific">Panagrolaimus superbus</name>
    <dbReference type="NCBI Taxonomy" id="310955"/>
    <lineage>
        <taxon>Eukaryota</taxon>
        <taxon>Metazoa</taxon>
        <taxon>Ecdysozoa</taxon>
        <taxon>Nematoda</taxon>
        <taxon>Chromadorea</taxon>
        <taxon>Rhabditida</taxon>
        <taxon>Tylenchina</taxon>
        <taxon>Panagrolaimomorpha</taxon>
        <taxon>Panagrolaimoidea</taxon>
        <taxon>Panagrolaimidae</taxon>
        <taxon>Panagrolaimus</taxon>
    </lineage>
</organism>
<dbReference type="AlphaFoldDB" id="A0A914XXU0"/>
<evidence type="ECO:0000313" key="1">
    <source>
        <dbReference type="Proteomes" id="UP000887577"/>
    </source>
</evidence>
<dbReference type="WBParaSite" id="PSU_v2.g12764.t1">
    <property type="protein sequence ID" value="PSU_v2.g12764.t1"/>
    <property type="gene ID" value="PSU_v2.g12764"/>
</dbReference>
<reference evidence="2" key="1">
    <citation type="submission" date="2022-11" db="UniProtKB">
        <authorList>
            <consortium name="WormBaseParasite"/>
        </authorList>
    </citation>
    <scope>IDENTIFICATION</scope>
</reference>
<sequence>MILVQYLWIWKTRPAAKIFFEPYGNELWTENGPVLFELSGQLDALLNFYVSEEEEEKLNTFVCLNYEFLQRNYAGFDYTDLLPISEISENNETELFEEINKNVTFFNDNGTDYINLVNPITVVWLKIKDTEPEHFLLIETESGEIMQKTFE</sequence>
<protein>
    <submittedName>
        <fullName evidence="2">DUF2004 domain-containing protein</fullName>
    </submittedName>
</protein>
<evidence type="ECO:0000313" key="2">
    <source>
        <dbReference type="WBParaSite" id="PSU_v2.g12764.t1"/>
    </source>
</evidence>